<evidence type="ECO:0000256" key="1">
    <source>
        <dbReference type="ARBA" id="ARBA00004609"/>
    </source>
</evidence>
<dbReference type="GO" id="GO:0004035">
    <property type="term" value="F:alkaline phosphatase activity"/>
    <property type="evidence" value="ECO:0007669"/>
    <property type="project" value="UniProtKB-EC"/>
</dbReference>
<comment type="similarity">
    <text evidence="2 15">Belongs to the alkaline phosphatase family.</text>
</comment>
<keyword evidence="8 14" id="KW-0862">Zinc</keyword>
<feature type="binding site" evidence="14">
    <location>
        <position position="460"/>
    </location>
    <ligand>
        <name>Zn(2+)</name>
        <dbReference type="ChEBI" id="CHEBI:29105"/>
        <label>2</label>
    </ligand>
</feature>
<keyword evidence="18" id="KW-1185">Reference proteome</keyword>
<keyword evidence="9 14" id="KW-0460">Magnesium</keyword>
<dbReference type="GO" id="GO:0046872">
    <property type="term" value="F:metal ion binding"/>
    <property type="evidence" value="ECO:0007669"/>
    <property type="project" value="UniProtKB-KW"/>
</dbReference>
<evidence type="ECO:0000256" key="8">
    <source>
        <dbReference type="ARBA" id="ARBA00022833"/>
    </source>
</evidence>
<comment type="subcellular location">
    <subcellularLocation>
        <location evidence="1">Cell membrane</location>
        <topology evidence="1">Lipid-anchor</topology>
        <topology evidence="1">GPI-anchor</topology>
    </subcellularLocation>
</comment>
<dbReference type="STRING" id="158441.A0A226EWT9"/>
<evidence type="ECO:0000256" key="12">
    <source>
        <dbReference type="ARBA" id="ARBA00023288"/>
    </source>
</evidence>
<evidence type="ECO:0000256" key="2">
    <source>
        <dbReference type="ARBA" id="ARBA00005984"/>
    </source>
</evidence>
<evidence type="ECO:0000256" key="11">
    <source>
        <dbReference type="ARBA" id="ARBA00023180"/>
    </source>
</evidence>
<keyword evidence="11" id="KW-0325">Glycoprotein</keyword>
<feature type="active site" description="Phosphoserine intermediate" evidence="13">
    <location>
        <position position="112"/>
    </location>
</feature>
<name>A0A226EWT9_FOLCA</name>
<comment type="caution">
    <text evidence="17">The sequence shown here is derived from an EMBL/GenBank/DDBJ whole genome shotgun (WGS) entry which is preliminary data.</text>
</comment>
<organism evidence="17 18">
    <name type="scientific">Folsomia candida</name>
    <name type="common">Springtail</name>
    <dbReference type="NCBI Taxonomy" id="158441"/>
    <lineage>
        <taxon>Eukaryota</taxon>
        <taxon>Metazoa</taxon>
        <taxon>Ecdysozoa</taxon>
        <taxon>Arthropoda</taxon>
        <taxon>Hexapoda</taxon>
        <taxon>Collembola</taxon>
        <taxon>Entomobryomorpha</taxon>
        <taxon>Isotomoidea</taxon>
        <taxon>Isotomidae</taxon>
        <taxon>Proisotominae</taxon>
        <taxon>Folsomia</taxon>
    </lineage>
</organism>
<dbReference type="SMART" id="SM00098">
    <property type="entry name" value="alkPPc"/>
    <property type="match status" value="1"/>
</dbReference>
<dbReference type="InterPro" id="IPR017850">
    <property type="entry name" value="Alkaline_phosphatase_core_sf"/>
</dbReference>
<feature type="binding site" evidence="14">
    <location>
        <position position="60"/>
    </location>
    <ligand>
        <name>Mg(2+)</name>
        <dbReference type="ChEBI" id="CHEBI:18420"/>
    </ligand>
</feature>
<dbReference type="SUPFAM" id="SSF53649">
    <property type="entry name" value="Alkaline phosphatase-like"/>
    <property type="match status" value="1"/>
</dbReference>
<protein>
    <recommendedName>
        <fullName evidence="3">alkaline phosphatase</fullName>
        <ecNumber evidence="3">3.1.3.1</ecNumber>
    </recommendedName>
</protein>
<sequence>MLISKWYFFLGFLFITGNRVFAVTEDSEYWTQDAQTRLLQRIATPLIETKAKNILFYLGDGMSLPTISAARILKGQKVDKYEFGEEAELHMESFPFTGTSKTFCFDAQVADSACSVTSYLGGTKANYGTIGLTTAVQRKSCPGQADTKNHVASLLSLAQAAGKSTGVITTTRITDASPAGTYGHVAERDWENDAAIRRDNQDPELCDDLPEQLILREPGRNINVILGAGRKNFLHQNQTDPEYPNVRGERTDGKDLIQEWKASKNPTNSKYVNTKDELLAVDTLTTDFLLGLFEPDDRGYVDQLEGKNDPSLEDMVQVGIQILKKNPNGFFLFVEGGLIDNAHHGNMAQRALFETIEFDQAIKLGDELTNDDDTLIVVTADHAHVMSFSGHASRGHSILEVTDQFVETLDDLPYLTLSYANGPGPWVDPETGKRRNVTSDDFHAIDYKVAAAVPRRSETHGGDDVLIYAKGPFAHLLSGTHQQSYIPHVVWYAACIGPGAKHCDNHPGFDGAHGVHMNKSLSLMSILFIIFFSRVI</sequence>
<dbReference type="Gene3D" id="3.40.720.10">
    <property type="entry name" value="Alkaline Phosphatase, subunit A"/>
    <property type="match status" value="1"/>
</dbReference>
<comment type="cofactor">
    <cofactor evidence="14">
        <name>Mg(2+)</name>
        <dbReference type="ChEBI" id="CHEBI:18420"/>
    </cofactor>
    <text evidence="14">Binds 1 Mg(2+) ion.</text>
</comment>
<evidence type="ECO:0000256" key="4">
    <source>
        <dbReference type="ARBA" id="ARBA00022475"/>
    </source>
</evidence>
<keyword evidence="16" id="KW-0732">Signal</keyword>
<dbReference type="GO" id="GO:0005886">
    <property type="term" value="C:plasma membrane"/>
    <property type="evidence" value="ECO:0007669"/>
    <property type="project" value="UniProtKB-SubCell"/>
</dbReference>
<keyword evidence="10" id="KW-0472">Membrane</keyword>
<feature type="binding site" evidence="14">
    <location>
        <position position="175"/>
    </location>
    <ligand>
        <name>Mg(2+)</name>
        <dbReference type="ChEBI" id="CHEBI:18420"/>
    </ligand>
</feature>
<evidence type="ECO:0000313" key="17">
    <source>
        <dbReference type="EMBL" id="OXA61617.1"/>
    </source>
</evidence>
<reference evidence="17 18" key="1">
    <citation type="submission" date="2015-12" db="EMBL/GenBank/DDBJ databases">
        <title>The genome of Folsomia candida.</title>
        <authorList>
            <person name="Faddeeva A."/>
            <person name="Derks M.F."/>
            <person name="Anvar Y."/>
            <person name="Smit S."/>
            <person name="Van Straalen N."/>
            <person name="Roelofs D."/>
        </authorList>
    </citation>
    <scope>NUCLEOTIDE SEQUENCE [LARGE SCALE GENOMIC DNA]</scope>
    <source>
        <strain evidence="17 18">VU population</strain>
        <tissue evidence="17">Whole body</tissue>
    </source>
</reference>
<dbReference type="Proteomes" id="UP000198287">
    <property type="component" value="Unassembled WGS sequence"/>
</dbReference>
<dbReference type="InterPro" id="IPR001952">
    <property type="entry name" value="Alkaline_phosphatase"/>
</dbReference>
<evidence type="ECO:0000256" key="14">
    <source>
        <dbReference type="PIRSR" id="PIRSR601952-2"/>
    </source>
</evidence>
<feature type="chain" id="PRO_5013257273" description="alkaline phosphatase" evidence="16">
    <location>
        <begin position="23"/>
        <end position="536"/>
    </location>
</feature>
<feature type="binding site" evidence="14">
    <location>
        <position position="382"/>
    </location>
    <ligand>
        <name>Zn(2+)</name>
        <dbReference type="ChEBI" id="CHEBI:29105"/>
        <label>2</label>
    </ligand>
</feature>
<dbReference type="PRINTS" id="PR00113">
    <property type="entry name" value="ALKPHPHTASE"/>
</dbReference>
<evidence type="ECO:0000256" key="7">
    <source>
        <dbReference type="ARBA" id="ARBA00022801"/>
    </source>
</evidence>
<dbReference type="EMBL" id="LNIX01000001">
    <property type="protein sequence ID" value="OXA61617.1"/>
    <property type="molecule type" value="Genomic_DNA"/>
</dbReference>
<feature type="binding site" evidence="14">
    <location>
        <position position="60"/>
    </location>
    <ligand>
        <name>Zn(2+)</name>
        <dbReference type="ChEBI" id="CHEBI:29105"/>
        <label>2</label>
    </ligand>
</feature>
<feature type="binding site" evidence="14">
    <location>
        <position position="177"/>
    </location>
    <ligand>
        <name>Mg(2+)</name>
        <dbReference type="ChEBI" id="CHEBI:18420"/>
    </ligand>
</feature>
<evidence type="ECO:0000256" key="10">
    <source>
        <dbReference type="ARBA" id="ARBA00023136"/>
    </source>
</evidence>
<evidence type="ECO:0000256" key="5">
    <source>
        <dbReference type="ARBA" id="ARBA00022622"/>
    </source>
</evidence>
<dbReference type="Pfam" id="PF00245">
    <property type="entry name" value="Alk_phosphatase"/>
    <property type="match status" value="1"/>
</dbReference>
<feature type="binding site" evidence="14">
    <location>
        <position position="344"/>
    </location>
    <ligand>
        <name>Mg(2+)</name>
        <dbReference type="ChEBI" id="CHEBI:18420"/>
    </ligand>
</feature>
<feature type="binding site" evidence="14">
    <location>
        <position position="340"/>
    </location>
    <ligand>
        <name>Zn(2+)</name>
        <dbReference type="ChEBI" id="CHEBI:29105"/>
        <label>2</label>
    </ligand>
</feature>
<dbReference type="AlphaFoldDB" id="A0A226EWT9"/>
<dbReference type="FunFam" id="3.40.720.10:FF:000008">
    <property type="entry name" value="Alkaline phosphatase"/>
    <property type="match status" value="1"/>
</dbReference>
<dbReference type="OrthoDB" id="5818554at2759"/>
<gene>
    <name evidence="17" type="ORF">Fcan01_03258</name>
</gene>
<accession>A0A226EWT9</accession>
<dbReference type="PANTHER" id="PTHR11596">
    <property type="entry name" value="ALKALINE PHOSPHATASE"/>
    <property type="match status" value="1"/>
</dbReference>
<evidence type="ECO:0000256" key="16">
    <source>
        <dbReference type="SAM" id="SignalP"/>
    </source>
</evidence>
<keyword evidence="5" id="KW-0336">GPI-anchor</keyword>
<evidence type="ECO:0000256" key="3">
    <source>
        <dbReference type="ARBA" id="ARBA00012647"/>
    </source>
</evidence>
<feature type="binding site" evidence="14">
    <location>
        <position position="381"/>
    </location>
    <ligand>
        <name>Zn(2+)</name>
        <dbReference type="ChEBI" id="CHEBI:29105"/>
        <label>2</label>
    </ligand>
</feature>
<dbReference type="GO" id="GO:0098552">
    <property type="term" value="C:side of membrane"/>
    <property type="evidence" value="ECO:0007669"/>
    <property type="project" value="UniProtKB-KW"/>
</dbReference>
<evidence type="ECO:0000256" key="15">
    <source>
        <dbReference type="RuleBase" id="RU003946"/>
    </source>
</evidence>
<dbReference type="OMA" id="WIDSAIN"/>
<feature type="signal peptide" evidence="16">
    <location>
        <begin position="1"/>
        <end position="22"/>
    </location>
</feature>
<keyword evidence="7" id="KW-0378">Hydrolase</keyword>
<keyword evidence="4" id="KW-1003">Cell membrane</keyword>
<feature type="binding site" evidence="14">
    <location>
        <position position="335"/>
    </location>
    <ligand>
        <name>Mg(2+)</name>
        <dbReference type="ChEBI" id="CHEBI:18420"/>
    </ligand>
</feature>
<dbReference type="PANTHER" id="PTHR11596:SF91">
    <property type="entry name" value="ALKALINE PHOSPHATASE-RELATED"/>
    <property type="match status" value="1"/>
</dbReference>
<evidence type="ECO:0000256" key="13">
    <source>
        <dbReference type="PIRSR" id="PIRSR601952-1"/>
    </source>
</evidence>
<dbReference type="CDD" id="cd16012">
    <property type="entry name" value="ALP"/>
    <property type="match status" value="1"/>
</dbReference>
<proteinExistence type="inferred from homology"/>
<keyword evidence="6 14" id="KW-0479">Metal-binding</keyword>
<keyword evidence="12" id="KW-0449">Lipoprotein</keyword>
<evidence type="ECO:0000256" key="9">
    <source>
        <dbReference type="ARBA" id="ARBA00022842"/>
    </source>
</evidence>
<evidence type="ECO:0000313" key="18">
    <source>
        <dbReference type="Proteomes" id="UP000198287"/>
    </source>
</evidence>
<evidence type="ECO:0000256" key="6">
    <source>
        <dbReference type="ARBA" id="ARBA00022723"/>
    </source>
</evidence>
<dbReference type="EC" id="3.1.3.1" evidence="3"/>
<comment type="cofactor">
    <cofactor evidence="14">
        <name>Zn(2+)</name>
        <dbReference type="ChEBI" id="CHEBI:29105"/>
    </cofactor>
    <text evidence="14">Binds 2 Zn(2+) ions.</text>
</comment>